<dbReference type="GO" id="GO:0008684">
    <property type="term" value="F:2-oxopent-4-enoate hydratase activity"/>
    <property type="evidence" value="ECO:0007669"/>
    <property type="project" value="TreeGrafter"/>
</dbReference>
<proteinExistence type="predicted"/>
<comment type="caution">
    <text evidence="1">The sequence shown here is derived from an EMBL/GenBank/DDBJ whole genome shotgun (WGS) entry which is preliminary data.</text>
</comment>
<evidence type="ECO:0000313" key="2">
    <source>
        <dbReference type="Proteomes" id="UP000554144"/>
    </source>
</evidence>
<reference evidence="1 2" key="1">
    <citation type="submission" date="2020-07" db="EMBL/GenBank/DDBJ databases">
        <title>Taxonomic revisions and descriptions of new bacterial species based on genomic comparisons in the high-G+C-content subgroup of the family Alcaligenaceae.</title>
        <authorList>
            <person name="Szabo A."/>
            <person name="Felfoldi T."/>
        </authorList>
    </citation>
    <scope>NUCLEOTIDE SEQUENCE [LARGE SCALE GENOMIC DNA]</scope>
    <source>
        <strain evidence="1 2">DSM 25667</strain>
    </source>
</reference>
<dbReference type="OrthoDB" id="8961539at2"/>
<protein>
    <submittedName>
        <fullName evidence="1">Hydratase</fullName>
    </submittedName>
</protein>
<dbReference type="SUPFAM" id="SSF56529">
    <property type="entry name" value="FAH"/>
    <property type="match status" value="1"/>
</dbReference>
<sequence>MQESEVARQAAASLSAHWRNGKHLEQLPMGLRPRNRKEGYAIQSWWTHELGQDIAGWKIAATSAAGQRHIGVSGPLAGPVFAGKMLSDGAGISLAGNRMCVAEGEFVFMMGQTLPFQSKPYTREEVLAAVSAIHPGIEIPNSRFLNFEDAGEAQLIADCACSHQMVLGAAATDIGAIDGLINLPVQASVNDGRQFTGSGANVLGDPIIALCWLANELRENQLALKQGQFVTTGSCVAPIPVAPGQRVSMDFGWVGSISASFIE</sequence>
<dbReference type="GO" id="GO:0005737">
    <property type="term" value="C:cytoplasm"/>
    <property type="evidence" value="ECO:0007669"/>
    <property type="project" value="TreeGrafter"/>
</dbReference>
<dbReference type="RefSeq" id="WP_130038155.1">
    <property type="nucleotide sequence ID" value="NZ_JACCEV010000001.1"/>
</dbReference>
<dbReference type="AlphaFoldDB" id="A0A853H294"/>
<dbReference type="Proteomes" id="UP000554144">
    <property type="component" value="Unassembled WGS sequence"/>
</dbReference>
<dbReference type="InterPro" id="IPR036663">
    <property type="entry name" value="Fumarylacetoacetase_C_sf"/>
</dbReference>
<dbReference type="InterPro" id="IPR050772">
    <property type="entry name" value="Hydratase-Decarb/MhpD_sf"/>
</dbReference>
<name>A0A853H294_9BURK</name>
<accession>A0A853H294</accession>
<dbReference type="PANTHER" id="PTHR30143:SF0">
    <property type="entry name" value="2-KETO-4-PENTENOATE HYDRATASE"/>
    <property type="match status" value="1"/>
</dbReference>
<dbReference type="Gene3D" id="3.90.850.10">
    <property type="entry name" value="Fumarylacetoacetase-like, C-terminal domain"/>
    <property type="match status" value="1"/>
</dbReference>
<evidence type="ECO:0000313" key="1">
    <source>
        <dbReference type="EMBL" id="NYT84693.1"/>
    </source>
</evidence>
<gene>
    <name evidence="1" type="ORF">H0A62_03665</name>
</gene>
<dbReference type="PANTHER" id="PTHR30143">
    <property type="entry name" value="ACID HYDRATASE"/>
    <property type="match status" value="1"/>
</dbReference>
<keyword evidence="2" id="KW-1185">Reference proteome</keyword>
<organism evidence="1 2">
    <name type="scientific">Pollutimonas harenae</name>
    <dbReference type="NCBI Taxonomy" id="657015"/>
    <lineage>
        <taxon>Bacteria</taxon>
        <taxon>Pseudomonadati</taxon>
        <taxon>Pseudomonadota</taxon>
        <taxon>Betaproteobacteria</taxon>
        <taxon>Burkholderiales</taxon>
        <taxon>Alcaligenaceae</taxon>
        <taxon>Pollutimonas</taxon>
    </lineage>
</organism>
<dbReference type="EMBL" id="JACCEV010000001">
    <property type="protein sequence ID" value="NYT84693.1"/>
    <property type="molecule type" value="Genomic_DNA"/>
</dbReference>